<keyword evidence="1" id="KW-0433">Leucine-rich repeat</keyword>
<evidence type="ECO:0000256" key="2">
    <source>
        <dbReference type="ARBA" id="ARBA00022737"/>
    </source>
</evidence>
<evidence type="ECO:0000313" key="5">
    <source>
        <dbReference type="Proteomes" id="UP000719412"/>
    </source>
</evidence>
<keyword evidence="2" id="KW-0677">Repeat</keyword>
<dbReference type="PANTHER" id="PTHR24366:SF96">
    <property type="entry name" value="LEUCINE RICH REPEAT CONTAINING 53"/>
    <property type="match status" value="1"/>
</dbReference>
<evidence type="ECO:0000256" key="3">
    <source>
        <dbReference type="SAM" id="Phobius"/>
    </source>
</evidence>
<dbReference type="SMART" id="SM00369">
    <property type="entry name" value="LRR_TYP"/>
    <property type="match status" value="5"/>
</dbReference>
<keyword evidence="3" id="KW-0812">Transmembrane</keyword>
<evidence type="ECO:0000313" key="4">
    <source>
        <dbReference type="EMBL" id="KAH0815787.1"/>
    </source>
</evidence>
<dbReference type="AlphaFoldDB" id="A0A8J6HK44"/>
<keyword evidence="5" id="KW-1185">Reference proteome</keyword>
<reference evidence="4" key="1">
    <citation type="journal article" date="2020" name="J Insects Food Feed">
        <title>The yellow mealworm (Tenebrio molitor) genome: a resource for the emerging insects as food and feed industry.</title>
        <authorList>
            <person name="Eriksson T."/>
            <person name="Andere A."/>
            <person name="Kelstrup H."/>
            <person name="Emery V."/>
            <person name="Picard C."/>
        </authorList>
    </citation>
    <scope>NUCLEOTIDE SEQUENCE</scope>
    <source>
        <strain evidence="4">Stoneville</strain>
        <tissue evidence="4">Whole head</tissue>
    </source>
</reference>
<dbReference type="Proteomes" id="UP000719412">
    <property type="component" value="Unassembled WGS sequence"/>
</dbReference>
<organism evidence="4 5">
    <name type="scientific">Tenebrio molitor</name>
    <name type="common">Yellow mealworm beetle</name>
    <dbReference type="NCBI Taxonomy" id="7067"/>
    <lineage>
        <taxon>Eukaryota</taxon>
        <taxon>Metazoa</taxon>
        <taxon>Ecdysozoa</taxon>
        <taxon>Arthropoda</taxon>
        <taxon>Hexapoda</taxon>
        <taxon>Insecta</taxon>
        <taxon>Pterygota</taxon>
        <taxon>Neoptera</taxon>
        <taxon>Endopterygota</taxon>
        <taxon>Coleoptera</taxon>
        <taxon>Polyphaga</taxon>
        <taxon>Cucujiformia</taxon>
        <taxon>Tenebrionidae</taxon>
        <taxon>Tenebrio</taxon>
    </lineage>
</organism>
<reference evidence="4" key="2">
    <citation type="submission" date="2021-08" db="EMBL/GenBank/DDBJ databases">
        <authorList>
            <person name="Eriksson T."/>
        </authorList>
    </citation>
    <scope>NUCLEOTIDE SEQUENCE</scope>
    <source>
        <strain evidence="4">Stoneville</strain>
        <tissue evidence="4">Whole head</tissue>
    </source>
</reference>
<dbReference type="SMART" id="SM00364">
    <property type="entry name" value="LRR_BAC"/>
    <property type="match status" value="3"/>
</dbReference>
<proteinExistence type="predicted"/>
<dbReference type="Pfam" id="PF13855">
    <property type="entry name" value="LRR_8"/>
    <property type="match status" value="2"/>
</dbReference>
<name>A0A8J6HK44_TENMO</name>
<evidence type="ECO:0000256" key="1">
    <source>
        <dbReference type="ARBA" id="ARBA00022614"/>
    </source>
</evidence>
<dbReference type="PANTHER" id="PTHR24366">
    <property type="entry name" value="IG(IMMUNOGLOBULIN) AND LRR(LEUCINE RICH REPEAT) DOMAINS"/>
    <property type="match status" value="1"/>
</dbReference>
<keyword evidence="3" id="KW-1133">Transmembrane helix</keyword>
<accession>A0A8J6HK44</accession>
<dbReference type="InterPro" id="IPR003591">
    <property type="entry name" value="Leu-rich_rpt_typical-subtyp"/>
</dbReference>
<dbReference type="EMBL" id="JABDTM020022588">
    <property type="protein sequence ID" value="KAH0815787.1"/>
    <property type="molecule type" value="Genomic_DNA"/>
</dbReference>
<dbReference type="SUPFAM" id="SSF52058">
    <property type="entry name" value="L domain-like"/>
    <property type="match status" value="1"/>
</dbReference>
<keyword evidence="3" id="KW-0472">Membrane</keyword>
<protein>
    <submittedName>
        <fullName evidence="4">Uncharacterized protein</fullName>
    </submittedName>
</protein>
<dbReference type="Gene3D" id="3.80.10.10">
    <property type="entry name" value="Ribonuclease Inhibitor"/>
    <property type="match status" value="2"/>
</dbReference>
<dbReference type="PROSITE" id="PS51450">
    <property type="entry name" value="LRR"/>
    <property type="match status" value="1"/>
</dbReference>
<sequence length="451" mass="50339">MRIKTPLQVCKAGDDKTKYDPPSFQGALIERDGVTDELTAAERIHNNRNVSKFVALFTNLDLLITNLAELRVLECRGCGLRRINTQTYHLLPYLAHLDLGNNQMQFIASDEFRDLKRLHTLKLDGNQLPVVLEKTFVRQQELKYLCLARNRLAKITNTAFLNLSSLVDLDIGYNKLDRIEMVALQHVADTLQRLVISGNAFTSSVIKNILTTAYNVRDLGIAHMNLRQLPRGFVPDRVRKLNVSSNNLTELGVAALPRQLTELDASNNKLTGLEEALVFRVEDLRRAILGANPWQCSACRMGAAVLRANRTDSLKNLTCASPKKLHGRSLSTLRSEELTACKNSGDEDAASSLSDNKVSLAVGITSLLAFLIVCIIFVVCSCMRRRARNSVREQKRIAEMQENSLDHPIAIFAKGEISFKFPLDLTERKVSVSTIDEIKKDTQTLPNGTGI</sequence>
<dbReference type="InterPro" id="IPR001611">
    <property type="entry name" value="Leu-rich_rpt"/>
</dbReference>
<feature type="transmembrane region" description="Helical" evidence="3">
    <location>
        <begin position="360"/>
        <end position="382"/>
    </location>
</feature>
<dbReference type="InterPro" id="IPR032675">
    <property type="entry name" value="LRR_dom_sf"/>
</dbReference>
<gene>
    <name evidence="4" type="ORF">GEV33_007004</name>
</gene>
<comment type="caution">
    <text evidence="4">The sequence shown here is derived from an EMBL/GenBank/DDBJ whole genome shotgun (WGS) entry which is preliminary data.</text>
</comment>